<keyword evidence="4 6" id="KW-1133">Transmembrane helix</keyword>
<dbReference type="FunFam" id="1.20.1250.20:FF:000013">
    <property type="entry name" value="MFS general substrate transporter"/>
    <property type="match status" value="1"/>
</dbReference>
<feature type="transmembrane region" description="Helical" evidence="6">
    <location>
        <begin position="45"/>
        <end position="63"/>
    </location>
</feature>
<feature type="transmembrane region" description="Helical" evidence="6">
    <location>
        <begin position="183"/>
        <end position="207"/>
    </location>
</feature>
<dbReference type="Proteomes" id="UP000054144">
    <property type="component" value="Unassembled WGS sequence"/>
</dbReference>
<dbReference type="FunFam" id="1.20.1250.20:FF:000057">
    <property type="entry name" value="MFS general substrate transporter"/>
    <property type="match status" value="1"/>
</dbReference>
<dbReference type="SUPFAM" id="SSF103473">
    <property type="entry name" value="MFS general substrate transporter"/>
    <property type="match status" value="1"/>
</dbReference>
<protein>
    <submittedName>
        <fullName evidence="8">MFS general substrate transporter</fullName>
    </submittedName>
</protein>
<evidence type="ECO:0000259" key="7">
    <source>
        <dbReference type="PROSITE" id="PS50850"/>
    </source>
</evidence>
<accession>A0A0D7AIU4</accession>
<evidence type="ECO:0000256" key="1">
    <source>
        <dbReference type="ARBA" id="ARBA00004141"/>
    </source>
</evidence>
<feature type="transmembrane region" description="Helical" evidence="6">
    <location>
        <begin position="147"/>
        <end position="171"/>
    </location>
</feature>
<dbReference type="GO" id="GO:0016020">
    <property type="term" value="C:membrane"/>
    <property type="evidence" value="ECO:0007669"/>
    <property type="project" value="UniProtKB-SubCell"/>
</dbReference>
<keyword evidence="5 6" id="KW-0472">Membrane</keyword>
<feature type="transmembrane region" description="Helical" evidence="6">
    <location>
        <begin position="445"/>
        <end position="462"/>
    </location>
</feature>
<evidence type="ECO:0000256" key="4">
    <source>
        <dbReference type="ARBA" id="ARBA00022989"/>
    </source>
</evidence>
<comment type="subcellular location">
    <subcellularLocation>
        <location evidence="1">Membrane</location>
        <topology evidence="1">Multi-pass membrane protein</topology>
    </subcellularLocation>
</comment>
<reference evidence="8 9" key="1">
    <citation type="journal article" date="2015" name="Fungal Genet. Biol.">
        <title>Evolution of novel wood decay mechanisms in Agaricales revealed by the genome sequences of Fistulina hepatica and Cylindrobasidium torrendii.</title>
        <authorList>
            <person name="Floudas D."/>
            <person name="Held B.W."/>
            <person name="Riley R."/>
            <person name="Nagy L.G."/>
            <person name="Koehler G."/>
            <person name="Ransdell A.S."/>
            <person name="Younus H."/>
            <person name="Chow J."/>
            <person name="Chiniquy J."/>
            <person name="Lipzen A."/>
            <person name="Tritt A."/>
            <person name="Sun H."/>
            <person name="Haridas S."/>
            <person name="LaButti K."/>
            <person name="Ohm R.A."/>
            <person name="Kues U."/>
            <person name="Blanchette R.A."/>
            <person name="Grigoriev I.V."/>
            <person name="Minto R.E."/>
            <person name="Hibbett D.S."/>
        </authorList>
    </citation>
    <scope>NUCLEOTIDE SEQUENCE [LARGE SCALE GENOMIC DNA]</scope>
    <source>
        <strain evidence="8 9">ATCC 64428</strain>
    </source>
</reference>
<keyword evidence="2" id="KW-0813">Transport</keyword>
<evidence type="ECO:0000313" key="8">
    <source>
        <dbReference type="EMBL" id="KIY51512.1"/>
    </source>
</evidence>
<dbReference type="Pfam" id="PF07690">
    <property type="entry name" value="MFS_1"/>
    <property type="match status" value="1"/>
</dbReference>
<keyword evidence="3 6" id="KW-0812">Transmembrane</keyword>
<feature type="transmembrane region" description="Helical" evidence="6">
    <location>
        <begin position="124"/>
        <end position="141"/>
    </location>
</feature>
<gene>
    <name evidence="8" type="ORF">FISHEDRAFT_36924</name>
</gene>
<proteinExistence type="predicted"/>
<keyword evidence="9" id="KW-1185">Reference proteome</keyword>
<dbReference type="AlphaFoldDB" id="A0A0D7AIU4"/>
<evidence type="ECO:0000256" key="6">
    <source>
        <dbReference type="SAM" id="Phobius"/>
    </source>
</evidence>
<dbReference type="EMBL" id="KN881650">
    <property type="protein sequence ID" value="KIY51512.1"/>
    <property type="molecule type" value="Genomic_DNA"/>
</dbReference>
<evidence type="ECO:0000313" key="9">
    <source>
        <dbReference type="Proteomes" id="UP000054144"/>
    </source>
</evidence>
<organism evidence="8 9">
    <name type="scientific">Fistulina hepatica ATCC 64428</name>
    <dbReference type="NCBI Taxonomy" id="1128425"/>
    <lineage>
        <taxon>Eukaryota</taxon>
        <taxon>Fungi</taxon>
        <taxon>Dikarya</taxon>
        <taxon>Basidiomycota</taxon>
        <taxon>Agaricomycotina</taxon>
        <taxon>Agaricomycetes</taxon>
        <taxon>Agaricomycetidae</taxon>
        <taxon>Agaricales</taxon>
        <taxon>Fistulinaceae</taxon>
        <taxon>Fistulina</taxon>
    </lineage>
</organism>
<evidence type="ECO:0000256" key="2">
    <source>
        <dbReference type="ARBA" id="ARBA00022448"/>
    </source>
</evidence>
<dbReference type="InterPro" id="IPR020846">
    <property type="entry name" value="MFS_dom"/>
</dbReference>
<name>A0A0D7AIU4_9AGAR</name>
<dbReference type="InterPro" id="IPR036259">
    <property type="entry name" value="MFS_trans_sf"/>
</dbReference>
<dbReference type="PROSITE" id="PS50850">
    <property type="entry name" value="MFS"/>
    <property type="match status" value="1"/>
</dbReference>
<dbReference type="Gene3D" id="1.20.1250.20">
    <property type="entry name" value="MFS general substrate transporter like domains"/>
    <property type="match status" value="2"/>
</dbReference>
<dbReference type="OrthoDB" id="2985014at2759"/>
<dbReference type="PANTHER" id="PTHR43791">
    <property type="entry name" value="PERMEASE-RELATED"/>
    <property type="match status" value="1"/>
</dbReference>
<evidence type="ECO:0000256" key="5">
    <source>
        <dbReference type="ARBA" id="ARBA00023136"/>
    </source>
</evidence>
<feature type="transmembrane region" description="Helical" evidence="6">
    <location>
        <begin position="358"/>
        <end position="377"/>
    </location>
</feature>
<sequence length="514" mass="57523">MSTKSLQGTDEKPAVCEEAVDVNNNSVPERGSTEREVAERRLVRILDWRLMPAIFVIFIMNYIDRNGITTARLQGMEEDLGLSDIQYDTVIAVLYATYCPCQIPSNMYFISHISSTLFNRPSKYIGGCVVAWGLFSALTGVTKNFGGILVCRVLLGIPEAAFYCGAMYFLSRWYTRKELAFRSAILYSGLLISNAFGALIAAGILANMNGVRGIRAWRWLFYIEGSITMTIGFMAMMVLPDYPSNTSWLSPNDRRLAQARLAEDAGEVDEDTATDSPTKGLIMALRDPRVIILAIMDMSQLLGLSYINFFPTLTETLGYSTIVTLLLQAPPWILSAIVCCVNAWNADRTGERFFHMTSWWWVCMVGYIIALCTMSVAGRYVSLFLMAVGYTGFALTLVWTANAIHRPPAKRAAAMGIVNGCGNIGNLIGSYTWKSVWGPSYHKSMVISLSAFALSSILSLTVRQMLVRDNKRLEENEKAEMTEMERMRVQEVARLEGISFEQAMKQRKGFRFLY</sequence>
<feature type="domain" description="Major facilitator superfamily (MFS) profile" evidence="7">
    <location>
        <begin position="50"/>
        <end position="471"/>
    </location>
</feature>
<evidence type="ECO:0000256" key="3">
    <source>
        <dbReference type="ARBA" id="ARBA00022692"/>
    </source>
</evidence>
<dbReference type="PANTHER" id="PTHR43791:SF6">
    <property type="entry name" value="TRANSPORTER, PUTATIVE (AFU_ORTHOLOGUE AFUA_1G16690)-RELATED"/>
    <property type="match status" value="1"/>
</dbReference>
<feature type="transmembrane region" description="Helical" evidence="6">
    <location>
        <begin position="219"/>
        <end position="239"/>
    </location>
</feature>
<dbReference type="GO" id="GO:0022857">
    <property type="term" value="F:transmembrane transporter activity"/>
    <property type="evidence" value="ECO:0007669"/>
    <property type="project" value="InterPro"/>
</dbReference>
<dbReference type="InterPro" id="IPR011701">
    <property type="entry name" value="MFS"/>
</dbReference>
<feature type="transmembrane region" description="Helical" evidence="6">
    <location>
        <begin position="383"/>
        <end position="401"/>
    </location>
</feature>
<feature type="transmembrane region" description="Helical" evidence="6">
    <location>
        <begin position="413"/>
        <end position="433"/>
    </location>
</feature>